<dbReference type="SUPFAM" id="SSF51735">
    <property type="entry name" value="NAD(P)-binding Rossmann-fold domains"/>
    <property type="match status" value="1"/>
</dbReference>
<dbReference type="InterPro" id="IPR036291">
    <property type="entry name" value="NAD(P)-bd_dom_sf"/>
</dbReference>
<sequence>MRVLVTGHKGYIGTVMVPMLLAQGYDVFGLDSDLFEQSTFGEGIRKIPELKKDIRDVTATELEGFDALIHLAGLSNDPLGNLNPDLTYEINHAASVHLAKLAKAAGIERFVFSSSCSNYGAGGDDWLTEESLFNPVTPYGISKVRVEQDVTKLADDNFSPIFLRNATAYGVSRRLRFDLVLNNLVAWAFTTGQVYIKSDGTPWRPIVHIEDISQAFIAVLEAPREVVHNQAYNVGRNEDNYRIRELAEIVKETVPGCEIEYAKDAGPDKRCYRVDCSKIIQTLPEFRPQWNARRGAQELYQAYQTVGLTLEEFEGPRYQRIAHIKQLLSTGRLDQTLRWRTQLPTSPKIQAMSV</sequence>
<dbReference type="PANTHER" id="PTHR43245:SF23">
    <property type="entry name" value="NAD(P)-BINDING DOMAIN-CONTAINING PROTEIN"/>
    <property type="match status" value="1"/>
</dbReference>
<dbReference type="EMBL" id="CP017708">
    <property type="protein sequence ID" value="AOY78694.2"/>
    <property type="molecule type" value="Genomic_DNA"/>
</dbReference>
<accession>A0A1D9FTU6</accession>
<reference evidence="2" key="2">
    <citation type="submission" date="2022-10" db="EMBL/GenBank/DDBJ databases">
        <authorList>
            <person name="Ngo T.-E."/>
        </authorList>
    </citation>
    <scope>NUCLEOTIDE SEQUENCE</scope>
    <source>
        <strain evidence="2">JHB</strain>
    </source>
</reference>
<dbReference type="InterPro" id="IPR001509">
    <property type="entry name" value="Epimerase_deHydtase"/>
</dbReference>
<name>A0A1D9FTU6_MOOP1</name>
<evidence type="ECO:0000313" key="2">
    <source>
        <dbReference type="EMBL" id="AOY78694.2"/>
    </source>
</evidence>
<evidence type="ECO:0000259" key="1">
    <source>
        <dbReference type="Pfam" id="PF01370"/>
    </source>
</evidence>
<dbReference type="Gene3D" id="3.40.50.720">
    <property type="entry name" value="NAD(P)-binding Rossmann-like Domain"/>
    <property type="match status" value="1"/>
</dbReference>
<organism evidence="2">
    <name type="scientific">Moorena producens (strain JHB)</name>
    <dbReference type="NCBI Taxonomy" id="1454205"/>
    <lineage>
        <taxon>Bacteria</taxon>
        <taxon>Bacillati</taxon>
        <taxon>Cyanobacteriota</taxon>
        <taxon>Cyanophyceae</taxon>
        <taxon>Coleofasciculales</taxon>
        <taxon>Coleofasciculaceae</taxon>
        <taxon>Moorena</taxon>
    </lineage>
</organism>
<dbReference type="PANTHER" id="PTHR43245">
    <property type="entry name" value="BIFUNCTIONAL POLYMYXIN RESISTANCE PROTEIN ARNA"/>
    <property type="match status" value="1"/>
</dbReference>
<dbReference type="InterPro" id="IPR050177">
    <property type="entry name" value="Lipid_A_modif_metabolic_enz"/>
</dbReference>
<dbReference type="Pfam" id="PF01370">
    <property type="entry name" value="Epimerase"/>
    <property type="match status" value="1"/>
</dbReference>
<dbReference type="AlphaFoldDB" id="A0A1D9FTU6"/>
<proteinExistence type="predicted"/>
<gene>
    <name evidence="2" type="ORF">BJP36_01085</name>
</gene>
<reference evidence="2" key="1">
    <citation type="journal article" date="2017" name="Proc. Natl. Acad. Sci. U.S.A.">
        <title>Comparative genomics uncovers the prolific and distinctive metabolic potential of the cyanobacterial genus Moorea.</title>
        <authorList>
            <person name="Leao T."/>
            <person name="Castelao G."/>
            <person name="Korobeynikov A."/>
            <person name="Monroe E.A."/>
            <person name="Podell S."/>
            <person name="Glukhov E."/>
            <person name="Allen E.E."/>
            <person name="Gerwick W.H."/>
            <person name="Gerwick L."/>
        </authorList>
    </citation>
    <scope>NUCLEOTIDE SEQUENCE</scope>
    <source>
        <strain evidence="2">JHB</strain>
    </source>
</reference>
<dbReference type="Proteomes" id="UP000176944">
    <property type="component" value="Chromosome"/>
</dbReference>
<feature type="domain" description="NAD-dependent epimerase/dehydratase" evidence="1">
    <location>
        <begin position="3"/>
        <end position="235"/>
    </location>
</feature>
<dbReference type="CDD" id="cd08946">
    <property type="entry name" value="SDR_e"/>
    <property type="match status" value="1"/>
</dbReference>
<protein>
    <submittedName>
        <fullName evidence="2">SDR family oxidoreductase</fullName>
    </submittedName>
</protein>